<dbReference type="InterPro" id="IPR013249">
    <property type="entry name" value="RNA_pol_sigma70_r4_t2"/>
</dbReference>
<evidence type="ECO:0000259" key="1">
    <source>
        <dbReference type="Pfam" id="PF04542"/>
    </source>
</evidence>
<dbReference type="InterPro" id="IPR014284">
    <property type="entry name" value="RNA_pol_sigma-70_dom"/>
</dbReference>
<evidence type="ECO:0000259" key="3">
    <source>
        <dbReference type="Pfam" id="PF20239"/>
    </source>
</evidence>
<protein>
    <submittedName>
        <fullName evidence="4">RNA polymerase subunit sigma-24</fullName>
    </submittedName>
</protein>
<dbReference type="AlphaFoldDB" id="A0A918VKF7"/>
<dbReference type="Pfam" id="PF20239">
    <property type="entry name" value="DUF6596"/>
    <property type="match status" value="1"/>
</dbReference>
<comment type="caution">
    <text evidence="4">The sequence shown here is derived from an EMBL/GenBank/DDBJ whole genome shotgun (WGS) entry which is preliminary data.</text>
</comment>
<keyword evidence="5" id="KW-1185">Reference proteome</keyword>
<feature type="domain" description="RNA polymerase sigma factor 70 region 4 type 2" evidence="2">
    <location>
        <begin position="104"/>
        <end position="155"/>
    </location>
</feature>
<gene>
    <name evidence="4" type="ORF">GCM10008090_10430</name>
</gene>
<dbReference type="EMBL" id="BMXA01000002">
    <property type="protein sequence ID" value="GHA03322.1"/>
    <property type="molecule type" value="Genomic_DNA"/>
</dbReference>
<dbReference type="GO" id="GO:0003677">
    <property type="term" value="F:DNA binding"/>
    <property type="evidence" value="ECO:0007669"/>
    <property type="project" value="InterPro"/>
</dbReference>
<dbReference type="PANTHER" id="PTHR47756:SF2">
    <property type="entry name" value="BLL6612 PROTEIN"/>
    <property type="match status" value="1"/>
</dbReference>
<dbReference type="Pfam" id="PF04542">
    <property type="entry name" value="Sigma70_r2"/>
    <property type="match status" value="1"/>
</dbReference>
<dbReference type="InterPro" id="IPR046531">
    <property type="entry name" value="DUF6596"/>
</dbReference>
<reference evidence="4" key="1">
    <citation type="journal article" date="2014" name="Int. J. Syst. Evol. Microbiol.">
        <title>Complete genome sequence of Corynebacterium casei LMG S-19264T (=DSM 44701T), isolated from a smear-ripened cheese.</title>
        <authorList>
            <consortium name="US DOE Joint Genome Institute (JGI-PGF)"/>
            <person name="Walter F."/>
            <person name="Albersmeier A."/>
            <person name="Kalinowski J."/>
            <person name="Ruckert C."/>
        </authorList>
    </citation>
    <scope>NUCLEOTIDE SEQUENCE</scope>
    <source>
        <strain evidence="4">KCTC 12711</strain>
    </source>
</reference>
<dbReference type="Proteomes" id="UP000614811">
    <property type="component" value="Unassembled WGS sequence"/>
</dbReference>
<dbReference type="SUPFAM" id="SSF88946">
    <property type="entry name" value="Sigma2 domain of RNA polymerase sigma factors"/>
    <property type="match status" value="1"/>
</dbReference>
<evidence type="ECO:0000259" key="2">
    <source>
        <dbReference type="Pfam" id="PF08281"/>
    </source>
</evidence>
<dbReference type="InterPro" id="IPR007627">
    <property type="entry name" value="RNA_pol_sigma70_r2"/>
</dbReference>
<dbReference type="InterPro" id="IPR013324">
    <property type="entry name" value="RNA_pol_sigma_r3/r4-like"/>
</dbReference>
<feature type="domain" description="DUF6596" evidence="3">
    <location>
        <begin position="173"/>
        <end position="269"/>
    </location>
</feature>
<feature type="domain" description="RNA polymerase sigma-70 region 2" evidence="1">
    <location>
        <begin position="4"/>
        <end position="71"/>
    </location>
</feature>
<dbReference type="Pfam" id="PF08281">
    <property type="entry name" value="Sigma70_r4_2"/>
    <property type="match status" value="1"/>
</dbReference>
<accession>A0A918VKF7</accession>
<reference evidence="4" key="2">
    <citation type="submission" date="2020-09" db="EMBL/GenBank/DDBJ databases">
        <authorList>
            <person name="Sun Q."/>
            <person name="Kim S."/>
        </authorList>
    </citation>
    <scope>NUCLEOTIDE SEQUENCE</scope>
    <source>
        <strain evidence="4">KCTC 12711</strain>
    </source>
</reference>
<name>A0A918VKF7_9GAMM</name>
<dbReference type="SUPFAM" id="SSF88659">
    <property type="entry name" value="Sigma3 and sigma4 domains of RNA polymerase sigma factors"/>
    <property type="match status" value="1"/>
</dbReference>
<dbReference type="GO" id="GO:0016987">
    <property type="term" value="F:sigma factor activity"/>
    <property type="evidence" value="ECO:0007669"/>
    <property type="project" value="InterPro"/>
</dbReference>
<dbReference type="PANTHER" id="PTHR47756">
    <property type="entry name" value="BLL6612 PROTEIN-RELATED"/>
    <property type="match status" value="1"/>
</dbReference>
<dbReference type="NCBIfam" id="TIGR02937">
    <property type="entry name" value="sigma70-ECF"/>
    <property type="match status" value="1"/>
</dbReference>
<organism evidence="4 5">
    <name type="scientific">Arenicella chitinivorans</name>
    <dbReference type="NCBI Taxonomy" id="1329800"/>
    <lineage>
        <taxon>Bacteria</taxon>
        <taxon>Pseudomonadati</taxon>
        <taxon>Pseudomonadota</taxon>
        <taxon>Gammaproteobacteria</taxon>
        <taxon>Arenicellales</taxon>
        <taxon>Arenicellaceae</taxon>
        <taxon>Arenicella</taxon>
    </lineage>
</organism>
<sequence>MARLYRAKSGRILAYLVAQCGDIQLAEDALQDAFIKATTDWSVGTLPDTPEAWLITTAKRNLVDVWRQQQRHQTLQQQFAIDSLDSATSDEAQQEIPDERLKLIFTCCHPALNRAAQVALTLKTLCGLNPREIARAYLVSETAMQQRLVRAKQKIRAAGIAYAVPSGEDLPTRLASVLAVIYLIYNESHTAFEGQTLSRTDLANEALRLAHLVCQLLPHPEANGLLALMTLHQARQQARQSAKGAYVPLAEQDRQQWDQTQIAKGRTRLIGALSQGNPGPYQLEAAISAVHCEADSWHTTDWHQIVRLYQRLYELVPSPVVKLNELVAAAQIVPVNDILKQLVQLESALEDYQPFHAARADLSARAGQPEQARRDYQNAIRLSRNQVEKAYLQLKLTQL</sequence>
<evidence type="ECO:0000313" key="5">
    <source>
        <dbReference type="Proteomes" id="UP000614811"/>
    </source>
</evidence>
<proteinExistence type="predicted"/>
<dbReference type="InterPro" id="IPR013325">
    <property type="entry name" value="RNA_pol_sigma_r2"/>
</dbReference>
<evidence type="ECO:0000313" key="4">
    <source>
        <dbReference type="EMBL" id="GHA03322.1"/>
    </source>
</evidence>
<dbReference type="GO" id="GO:0006352">
    <property type="term" value="P:DNA-templated transcription initiation"/>
    <property type="evidence" value="ECO:0007669"/>
    <property type="project" value="InterPro"/>
</dbReference>
<dbReference type="Gene3D" id="1.10.1740.10">
    <property type="match status" value="1"/>
</dbReference>